<dbReference type="RefSeq" id="WP_167269844.1">
    <property type="nucleotide sequence ID" value="NZ_JAASQJ010000002.1"/>
</dbReference>
<dbReference type="EMBL" id="JAASQJ010000002">
    <property type="protein sequence ID" value="NIJ53045.1"/>
    <property type="molecule type" value="Genomic_DNA"/>
</dbReference>
<evidence type="ECO:0000313" key="2">
    <source>
        <dbReference type="Proteomes" id="UP001179181"/>
    </source>
</evidence>
<reference evidence="1 2" key="1">
    <citation type="submission" date="2020-03" db="EMBL/GenBank/DDBJ databases">
        <title>Genomic Encyclopedia of Type Strains, Phase IV (KMG-IV): sequencing the most valuable type-strain genomes for metagenomic binning, comparative biology and taxonomic classification.</title>
        <authorList>
            <person name="Goeker M."/>
        </authorList>
    </citation>
    <scope>NUCLEOTIDE SEQUENCE [LARGE SCALE GENOMIC DNA]</scope>
    <source>
        <strain evidence="1 2">DSM 102865</strain>
    </source>
</reference>
<dbReference type="Proteomes" id="UP001179181">
    <property type="component" value="Unassembled WGS sequence"/>
</dbReference>
<comment type="caution">
    <text evidence="1">The sequence shown here is derived from an EMBL/GenBank/DDBJ whole genome shotgun (WGS) entry which is preliminary data.</text>
</comment>
<evidence type="ECO:0008006" key="3">
    <source>
        <dbReference type="Google" id="ProtNLM"/>
    </source>
</evidence>
<evidence type="ECO:0000313" key="1">
    <source>
        <dbReference type="EMBL" id="NIJ53045.1"/>
    </source>
</evidence>
<sequence length="224" mass="25796">MIRSILSILFPIIPLVSAFSQNVKISITAPRVLNDRKAILLTREKGFAAIVHSIQLGFDTTHLQMDKNLLPDLYQLQVSKMKGSLIFFFESGIQVKLDTANVSKSLVTHSKSHLEWQIFQDSIQIPFDQRINSYVLEEGRLRKKSKADSAAYWLNLQTIERADLMNKTAAFISLHPSSYVSLYLLKTYWFALKNEGLFEKLDSSLAHHRNYKFLKDRNKGVTRY</sequence>
<organism evidence="1 2">
    <name type="scientific">Dyadobacter arcticus</name>
    <dbReference type="NCBI Taxonomy" id="1078754"/>
    <lineage>
        <taxon>Bacteria</taxon>
        <taxon>Pseudomonadati</taxon>
        <taxon>Bacteroidota</taxon>
        <taxon>Cytophagia</taxon>
        <taxon>Cytophagales</taxon>
        <taxon>Spirosomataceae</taxon>
        <taxon>Dyadobacter</taxon>
    </lineage>
</organism>
<name>A0ABX0UNK4_9BACT</name>
<accession>A0ABX0UNK4</accession>
<protein>
    <recommendedName>
        <fullName evidence="3">DUF4369 domain-containing protein</fullName>
    </recommendedName>
</protein>
<proteinExistence type="predicted"/>
<keyword evidence="2" id="KW-1185">Reference proteome</keyword>
<gene>
    <name evidence="1" type="ORF">FHS68_002215</name>
</gene>